<name>A0A238LJZ6_9RHOB</name>
<dbReference type="Proteomes" id="UP000201613">
    <property type="component" value="Unassembled WGS sequence"/>
</dbReference>
<evidence type="ECO:0000313" key="1">
    <source>
        <dbReference type="EMBL" id="SMY09863.1"/>
    </source>
</evidence>
<gene>
    <name evidence="1" type="ORF">LOM8899_04035</name>
</gene>
<protein>
    <recommendedName>
        <fullName evidence="3">Transposase IS66 family protein</fullName>
    </recommendedName>
</protein>
<reference evidence="1 2" key="1">
    <citation type="submission" date="2017-05" db="EMBL/GenBank/DDBJ databases">
        <authorList>
            <person name="Song R."/>
            <person name="Chenine A.L."/>
            <person name="Ruprecht R.M."/>
        </authorList>
    </citation>
    <scope>NUCLEOTIDE SEQUENCE [LARGE SCALE GENOMIC DNA]</scope>
    <source>
        <strain evidence="1 2">CECT 8899</strain>
    </source>
</reference>
<keyword evidence="2" id="KW-1185">Reference proteome</keyword>
<organism evidence="1 2">
    <name type="scientific">Flavimaricola marinus</name>
    <dbReference type="NCBI Taxonomy" id="1819565"/>
    <lineage>
        <taxon>Bacteria</taxon>
        <taxon>Pseudomonadati</taxon>
        <taxon>Pseudomonadota</taxon>
        <taxon>Alphaproteobacteria</taxon>
        <taxon>Rhodobacterales</taxon>
        <taxon>Paracoccaceae</taxon>
        <taxon>Flavimaricola</taxon>
    </lineage>
</organism>
<evidence type="ECO:0000313" key="2">
    <source>
        <dbReference type="Proteomes" id="UP000201613"/>
    </source>
</evidence>
<dbReference type="AlphaFoldDB" id="A0A238LJZ6"/>
<sequence>MGLLHKLLLSARFWLLRLSMQRQSLLKHQLFPHEIILYAIRWYLRYPLSYQDIPDRLAERDITVDRFMLYRWVQKFGPELNKRTEKHLRHARVDWHVGETYISVDRK</sequence>
<accession>A0A238LJZ6</accession>
<dbReference type="PANTHER" id="PTHR35528:SF3">
    <property type="entry name" value="BLL1675 PROTEIN"/>
    <property type="match status" value="1"/>
</dbReference>
<proteinExistence type="predicted"/>
<dbReference type="InterPro" id="IPR052183">
    <property type="entry name" value="IS_Transposase"/>
</dbReference>
<dbReference type="PANTHER" id="PTHR35528">
    <property type="entry name" value="BLL1675 PROTEIN"/>
    <property type="match status" value="1"/>
</dbReference>
<dbReference type="EMBL" id="FXZK01000013">
    <property type="protein sequence ID" value="SMY09863.1"/>
    <property type="molecule type" value="Genomic_DNA"/>
</dbReference>
<evidence type="ECO:0008006" key="3">
    <source>
        <dbReference type="Google" id="ProtNLM"/>
    </source>
</evidence>